<evidence type="ECO:0000313" key="3">
    <source>
        <dbReference type="EMBL" id="QMI50475.1"/>
    </source>
</evidence>
<evidence type="ECO:0000313" key="1">
    <source>
        <dbReference type="EMBL" id="MDB8614402.1"/>
    </source>
</evidence>
<reference evidence="3 5" key="2">
    <citation type="journal article" date="2020" name="Microbiol. Resour. Announc.">
        <title>Complete Genome Sequence of Streptococcus salivarius DB-B5, a Novel Probiotic Candidate Isolated from the Supragingival Plaque of a Healthy Female Subject.</title>
        <authorList>
            <person name="Fields F.R."/>
            <person name="Li X."/>
            <person name="Navarre W.W."/>
            <person name="Naito M."/>
        </authorList>
    </citation>
    <scope>NUCLEOTIDE SEQUENCE [LARGE SCALE GENOMIC DNA]</scope>
    <source>
        <strain evidence="3 5">DB-B5</strain>
    </source>
</reference>
<dbReference type="Proteomes" id="UP000516705">
    <property type="component" value="Chromosome"/>
</dbReference>
<reference evidence="1" key="3">
    <citation type="submission" date="2023-01" db="EMBL/GenBank/DDBJ databases">
        <title>Human gut microbiome strain richness.</title>
        <authorList>
            <person name="Chen-Liaw A."/>
        </authorList>
    </citation>
    <scope>NUCLEOTIDE SEQUENCE</scope>
    <source>
        <strain evidence="1">1001095st1_G4_1001095IJ_161003</strain>
    </source>
</reference>
<dbReference type="RefSeq" id="WP_153300621.1">
    <property type="nucleotide sequence ID" value="NZ_AP031488.1"/>
</dbReference>
<protein>
    <submittedName>
        <fullName evidence="2">Uncharacterized protein</fullName>
    </submittedName>
</protein>
<name>A0A6A8UED8_STRSL</name>
<sequence length="45" mass="5169">MAESSNIMTFLAFPLRLVIIASDTEKWRSLRAMDESGYLLLKVHN</sequence>
<dbReference type="AlphaFoldDB" id="A0A6A8UED8"/>
<dbReference type="Proteomes" id="UP000439678">
    <property type="component" value="Unassembled WGS sequence"/>
</dbReference>
<accession>A0A6A8UED8</accession>
<gene>
    <name evidence="2" type="ORF">GMC65_06700</name>
    <name evidence="3" type="ORF">HRE60_02070</name>
    <name evidence="1" type="ORF">PNU26_08340</name>
</gene>
<reference evidence="2 4" key="1">
    <citation type="journal article" date="2019" name="Nat. Med.">
        <title>A library of human gut bacterial isolates paired with longitudinal multiomics data enables mechanistic microbiome research.</title>
        <authorList>
            <person name="Poyet M."/>
            <person name="Groussin M."/>
            <person name="Gibbons S.M."/>
            <person name="Avila-Pacheco J."/>
            <person name="Jiang X."/>
            <person name="Kearney S.M."/>
            <person name="Perrotta A.R."/>
            <person name="Berdy B."/>
            <person name="Zhao S."/>
            <person name="Lieberman T.D."/>
            <person name="Swanson P.K."/>
            <person name="Smith M."/>
            <person name="Roesemann S."/>
            <person name="Alexander J.E."/>
            <person name="Rich S.A."/>
            <person name="Livny J."/>
            <person name="Vlamakis H."/>
            <person name="Clish C."/>
            <person name="Bullock K."/>
            <person name="Deik A."/>
            <person name="Scott J."/>
            <person name="Pierce K.A."/>
            <person name="Xavier R.J."/>
            <person name="Alm E.J."/>
        </authorList>
    </citation>
    <scope>NUCLEOTIDE SEQUENCE [LARGE SCALE GENOMIC DNA]</scope>
    <source>
        <strain evidence="2 4">BIOML-A4</strain>
    </source>
</reference>
<evidence type="ECO:0000313" key="4">
    <source>
        <dbReference type="Proteomes" id="UP000439678"/>
    </source>
</evidence>
<proteinExistence type="predicted"/>
<organism evidence="2 4">
    <name type="scientific">Streptococcus salivarius</name>
    <dbReference type="NCBI Taxonomy" id="1304"/>
    <lineage>
        <taxon>Bacteria</taxon>
        <taxon>Bacillati</taxon>
        <taxon>Bacillota</taxon>
        <taxon>Bacilli</taxon>
        <taxon>Lactobacillales</taxon>
        <taxon>Streptococcaceae</taxon>
        <taxon>Streptococcus</taxon>
    </lineage>
</organism>
<dbReference type="EMBL" id="WMYO01000006">
    <property type="protein sequence ID" value="MTR28045.1"/>
    <property type="molecule type" value="Genomic_DNA"/>
</dbReference>
<dbReference type="EMBL" id="JAQMJT010000009">
    <property type="protein sequence ID" value="MDB8614402.1"/>
    <property type="molecule type" value="Genomic_DNA"/>
</dbReference>
<evidence type="ECO:0000313" key="2">
    <source>
        <dbReference type="EMBL" id="MTR28045.1"/>
    </source>
</evidence>
<evidence type="ECO:0000313" key="5">
    <source>
        <dbReference type="Proteomes" id="UP000516705"/>
    </source>
</evidence>
<dbReference type="Proteomes" id="UP001210204">
    <property type="component" value="Unassembled WGS sequence"/>
</dbReference>
<dbReference type="EMBL" id="CP054153">
    <property type="protein sequence ID" value="QMI50475.1"/>
    <property type="molecule type" value="Genomic_DNA"/>
</dbReference>